<reference evidence="1" key="1">
    <citation type="submission" date="2021-05" db="EMBL/GenBank/DDBJ databases">
        <authorList>
            <person name="Alioto T."/>
            <person name="Alioto T."/>
            <person name="Gomez Garrido J."/>
        </authorList>
    </citation>
    <scope>NUCLEOTIDE SEQUENCE</scope>
</reference>
<proteinExistence type="predicted"/>
<evidence type="ECO:0000313" key="1">
    <source>
        <dbReference type="EMBL" id="CAG6678655.1"/>
    </source>
</evidence>
<dbReference type="AlphaFoldDB" id="A0A8D8SZ10"/>
<name>A0A8D8SZ10_9HEMI</name>
<accession>A0A8D8SZ10</accession>
<organism evidence="1">
    <name type="scientific">Cacopsylla melanoneura</name>
    <dbReference type="NCBI Taxonomy" id="428564"/>
    <lineage>
        <taxon>Eukaryota</taxon>
        <taxon>Metazoa</taxon>
        <taxon>Ecdysozoa</taxon>
        <taxon>Arthropoda</taxon>
        <taxon>Hexapoda</taxon>
        <taxon>Insecta</taxon>
        <taxon>Pterygota</taxon>
        <taxon>Neoptera</taxon>
        <taxon>Paraneoptera</taxon>
        <taxon>Hemiptera</taxon>
        <taxon>Sternorrhyncha</taxon>
        <taxon>Psylloidea</taxon>
        <taxon>Psyllidae</taxon>
        <taxon>Psyllinae</taxon>
        <taxon>Cacopsylla</taxon>
    </lineage>
</organism>
<sequence length="117" mass="13589">MYEYRYRSTVTCDYTCHRVVLCPPSHLLLKNPVPWFVYTYVKCMGRSTGTILVVFVIGCPAHQPLVRLKNPVPKVHLFSLFPLNRHYTGCLKKNEPLEVSQKLMKIEKICSEMIFIA</sequence>
<dbReference type="EMBL" id="HBUF01246576">
    <property type="protein sequence ID" value="CAG6678655.1"/>
    <property type="molecule type" value="Transcribed_RNA"/>
</dbReference>
<protein>
    <submittedName>
        <fullName evidence="1">Uncharacterized protein</fullName>
    </submittedName>
</protein>